<evidence type="ECO:0000256" key="4">
    <source>
        <dbReference type="ARBA" id="ARBA00022771"/>
    </source>
</evidence>
<dbReference type="PANTHER" id="PTHR45730">
    <property type="entry name" value="ZINC FINGER PROTEIN JAGGED"/>
    <property type="match status" value="1"/>
</dbReference>
<dbReference type="PANTHER" id="PTHR45730:SF32">
    <property type="entry name" value="ZINC FINGER PROTEIN JAGGED"/>
    <property type="match status" value="1"/>
</dbReference>
<feature type="region of interest" description="Disordered" evidence="9">
    <location>
        <begin position="177"/>
        <end position="202"/>
    </location>
</feature>
<keyword evidence="7" id="KW-0539">Nucleus</keyword>
<dbReference type="GO" id="GO:0048653">
    <property type="term" value="P:anther development"/>
    <property type="evidence" value="ECO:0007669"/>
    <property type="project" value="UniProtKB-ARBA"/>
</dbReference>
<reference evidence="11" key="2">
    <citation type="submission" date="2023-05" db="EMBL/GenBank/DDBJ databases">
        <authorList>
            <person name="Schelkunov M.I."/>
        </authorList>
    </citation>
    <scope>NUCLEOTIDE SEQUENCE</scope>
    <source>
        <strain evidence="11">Hsosn_3</strain>
        <tissue evidence="11">Leaf</tissue>
    </source>
</reference>
<dbReference type="InterPro" id="IPR045320">
    <property type="entry name" value="JAGGED/SL1-like"/>
</dbReference>
<dbReference type="GO" id="GO:0003700">
    <property type="term" value="F:DNA-binding transcription factor activity"/>
    <property type="evidence" value="ECO:0007669"/>
    <property type="project" value="InterPro"/>
</dbReference>
<gene>
    <name evidence="11" type="ORF">POM88_015127</name>
</gene>
<dbReference type="Gene3D" id="3.30.160.60">
    <property type="entry name" value="Classic Zinc Finger"/>
    <property type="match status" value="1"/>
</dbReference>
<feature type="region of interest" description="Disordered" evidence="9">
    <location>
        <begin position="273"/>
        <end position="318"/>
    </location>
</feature>
<reference evidence="11" key="1">
    <citation type="submission" date="2023-02" db="EMBL/GenBank/DDBJ databases">
        <title>Genome of toxic invasive species Heracleum sosnowskyi carries increased number of genes despite the absence of recent whole-genome duplications.</title>
        <authorList>
            <person name="Schelkunov M."/>
            <person name="Shtratnikova V."/>
            <person name="Makarenko M."/>
            <person name="Klepikova A."/>
            <person name="Omelchenko D."/>
            <person name="Novikova G."/>
            <person name="Obukhova E."/>
            <person name="Bogdanov V."/>
            <person name="Penin A."/>
            <person name="Logacheva M."/>
        </authorList>
    </citation>
    <scope>NUCLEOTIDE SEQUENCE</scope>
    <source>
        <strain evidence="11">Hsosn_3</strain>
        <tissue evidence="11">Leaf</tissue>
    </source>
</reference>
<dbReference type="AlphaFoldDB" id="A0AAD8IJA4"/>
<keyword evidence="4 8" id="KW-0863">Zinc-finger</keyword>
<evidence type="ECO:0000256" key="1">
    <source>
        <dbReference type="ARBA" id="ARBA00004123"/>
    </source>
</evidence>
<evidence type="ECO:0000313" key="12">
    <source>
        <dbReference type="Proteomes" id="UP001237642"/>
    </source>
</evidence>
<dbReference type="PROSITE" id="PS50157">
    <property type="entry name" value="ZINC_FINGER_C2H2_2"/>
    <property type="match status" value="1"/>
</dbReference>
<evidence type="ECO:0000259" key="10">
    <source>
        <dbReference type="PROSITE" id="PS50157"/>
    </source>
</evidence>
<dbReference type="EMBL" id="JAUIZM010000004">
    <property type="protein sequence ID" value="KAK1386949.1"/>
    <property type="molecule type" value="Genomic_DNA"/>
</dbReference>
<evidence type="ECO:0000256" key="9">
    <source>
        <dbReference type="SAM" id="MobiDB-lite"/>
    </source>
</evidence>
<dbReference type="GO" id="GO:0005634">
    <property type="term" value="C:nucleus"/>
    <property type="evidence" value="ECO:0007669"/>
    <property type="project" value="UniProtKB-SubCell"/>
</dbReference>
<evidence type="ECO:0000256" key="5">
    <source>
        <dbReference type="ARBA" id="ARBA00022782"/>
    </source>
</evidence>
<dbReference type="Pfam" id="PF13912">
    <property type="entry name" value="zf-C2H2_6"/>
    <property type="match status" value="1"/>
</dbReference>
<dbReference type="SUPFAM" id="SSF57667">
    <property type="entry name" value="beta-beta-alpha zinc fingers"/>
    <property type="match status" value="1"/>
</dbReference>
<dbReference type="GO" id="GO:0030154">
    <property type="term" value="P:cell differentiation"/>
    <property type="evidence" value="ECO:0007669"/>
    <property type="project" value="UniProtKB-KW"/>
</dbReference>
<proteinExistence type="predicted"/>
<feature type="domain" description="C2H2-type" evidence="10">
    <location>
        <begin position="85"/>
        <end position="112"/>
    </location>
</feature>
<comment type="subcellular location">
    <subcellularLocation>
        <location evidence="1">Nucleus</location>
    </subcellularLocation>
</comment>
<keyword evidence="12" id="KW-1185">Reference proteome</keyword>
<dbReference type="GO" id="GO:0008270">
    <property type="term" value="F:zinc ion binding"/>
    <property type="evidence" value="ECO:0007669"/>
    <property type="project" value="UniProtKB-KW"/>
</dbReference>
<dbReference type="InterPro" id="IPR013087">
    <property type="entry name" value="Znf_C2H2_type"/>
</dbReference>
<evidence type="ECO:0000256" key="2">
    <source>
        <dbReference type="ARBA" id="ARBA00022473"/>
    </source>
</evidence>
<keyword evidence="2" id="KW-0217">Developmental protein</keyword>
<keyword evidence="5" id="KW-0221">Differentiation</keyword>
<accession>A0AAD8IJA4</accession>
<feature type="compositionally biased region" description="Pro residues" evidence="9">
    <location>
        <begin position="182"/>
        <end position="202"/>
    </location>
</feature>
<keyword evidence="3" id="KW-0479">Metal-binding</keyword>
<evidence type="ECO:0000256" key="7">
    <source>
        <dbReference type="ARBA" id="ARBA00023242"/>
    </source>
</evidence>
<name>A0AAD8IJA4_9APIA</name>
<dbReference type="PROSITE" id="PS00028">
    <property type="entry name" value="ZINC_FINGER_C2H2_1"/>
    <property type="match status" value="1"/>
</dbReference>
<dbReference type="InterPro" id="IPR036236">
    <property type="entry name" value="Znf_C2H2_sf"/>
</dbReference>
<feature type="region of interest" description="Disordered" evidence="9">
    <location>
        <begin position="47"/>
        <end position="80"/>
    </location>
</feature>
<dbReference type="Proteomes" id="UP001237642">
    <property type="component" value="Unassembled WGS sequence"/>
</dbReference>
<dbReference type="GO" id="GO:0048440">
    <property type="term" value="P:carpel development"/>
    <property type="evidence" value="ECO:0007669"/>
    <property type="project" value="UniProtKB-ARBA"/>
</dbReference>
<protein>
    <submittedName>
        <fullName evidence="11">Zinc finger protein JAGGED-like</fullName>
    </submittedName>
</protein>
<evidence type="ECO:0000256" key="8">
    <source>
        <dbReference type="PROSITE-ProRule" id="PRU00042"/>
    </source>
</evidence>
<feature type="compositionally biased region" description="Low complexity" evidence="9">
    <location>
        <begin position="283"/>
        <end position="296"/>
    </location>
</feature>
<organism evidence="11 12">
    <name type="scientific">Heracleum sosnowskyi</name>
    <dbReference type="NCBI Taxonomy" id="360622"/>
    <lineage>
        <taxon>Eukaryota</taxon>
        <taxon>Viridiplantae</taxon>
        <taxon>Streptophyta</taxon>
        <taxon>Embryophyta</taxon>
        <taxon>Tracheophyta</taxon>
        <taxon>Spermatophyta</taxon>
        <taxon>Magnoliopsida</taxon>
        <taxon>eudicotyledons</taxon>
        <taxon>Gunneridae</taxon>
        <taxon>Pentapetalae</taxon>
        <taxon>asterids</taxon>
        <taxon>campanulids</taxon>
        <taxon>Apiales</taxon>
        <taxon>Apiaceae</taxon>
        <taxon>Apioideae</taxon>
        <taxon>apioid superclade</taxon>
        <taxon>Tordylieae</taxon>
        <taxon>Tordyliinae</taxon>
        <taxon>Heracleum</taxon>
    </lineage>
</organism>
<keyword evidence="6" id="KW-0862">Zinc</keyword>
<evidence type="ECO:0000256" key="3">
    <source>
        <dbReference type="ARBA" id="ARBA00022723"/>
    </source>
</evidence>
<comment type="caution">
    <text evidence="11">The sequence shown here is derived from an EMBL/GenBank/DDBJ whole genome shotgun (WGS) entry which is preliminary data.</text>
</comment>
<sequence>MFESCFVDIWADVGIYIVVRASSLHGYDFQICRSKVINISIDRRPEEGNPLDLNNLPGEDSSGAVAGGYRKKKNGGGKDESGKVYECRFCSLRFGKSQALGGHMNRHRQERETETLNRARQLVFSNDNLMPPTPPPHPHLVLGGQLPISHGGYHHHQTNDPFRTAGYPASRYYCGSSSSANIPPPGPPPPPPPPQSYMYPSPPRLVPYPPPHYNISPPINDYFVGHAVHSTSQLPSYTTPAPMVSPENNYTCIGAPVGGHGFKQGGCGGGGGVGDREMSLLQNNNNNYDSSNNNSNEVEGEGRSYPNSSMINRYQDGF</sequence>
<dbReference type="FunFam" id="3.30.160.60:FF:002425">
    <property type="entry name" value="Zinc finger protein STAMENLESS 1"/>
    <property type="match status" value="1"/>
</dbReference>
<evidence type="ECO:0000256" key="6">
    <source>
        <dbReference type="ARBA" id="ARBA00022833"/>
    </source>
</evidence>
<evidence type="ECO:0000313" key="11">
    <source>
        <dbReference type="EMBL" id="KAK1386949.1"/>
    </source>
</evidence>